<dbReference type="EMBL" id="CP132942">
    <property type="protein sequence ID" value="XCB32873.1"/>
    <property type="molecule type" value="Genomic_DNA"/>
</dbReference>
<dbReference type="AlphaFoldDB" id="A0AAU7ZPK3"/>
<protein>
    <submittedName>
        <fullName evidence="2">DUF3617 family protein</fullName>
    </submittedName>
</protein>
<dbReference type="Pfam" id="PF12276">
    <property type="entry name" value="DUF3617"/>
    <property type="match status" value="1"/>
</dbReference>
<dbReference type="InterPro" id="IPR022061">
    <property type="entry name" value="DUF3617"/>
</dbReference>
<sequence length="172" mass="18360">MNPRRPSRHLTLCTASLFLIGVSALPGQLADIPIKPGLWNTQVVAKIGLNDNDNEPIVSQACFTAGTTISSYLAAMTKSAPNVQCTISNKVQTGNHIAFDTTCTSPNATSKSHSDFQLADSEHFTGSSHSTVVGTSHDHPINMEMSKTFTAKFLSSNCGDVKPLTNQSIPQK</sequence>
<evidence type="ECO:0000256" key="1">
    <source>
        <dbReference type="SAM" id="SignalP"/>
    </source>
</evidence>
<feature type="signal peptide" evidence="1">
    <location>
        <begin position="1"/>
        <end position="24"/>
    </location>
</feature>
<dbReference type="RefSeq" id="WP_353063711.1">
    <property type="nucleotide sequence ID" value="NZ_CP132942.1"/>
</dbReference>
<accession>A0AAU7ZPK3</accession>
<dbReference type="KEGG" id="tpsc:RBB77_21005"/>
<keyword evidence="1" id="KW-0732">Signal</keyword>
<reference evidence="2" key="1">
    <citation type="submission" date="2023-08" db="EMBL/GenBank/DDBJ databases">
        <authorList>
            <person name="Messyasz A."/>
            <person name="Mannisto M.K."/>
            <person name="Kerkhof L.J."/>
            <person name="Haggblom M."/>
        </authorList>
    </citation>
    <scope>NUCLEOTIDE SEQUENCE</scope>
    <source>
        <strain evidence="2">X5P6</strain>
    </source>
</reference>
<feature type="chain" id="PRO_5043358404" evidence="1">
    <location>
        <begin position="25"/>
        <end position="172"/>
    </location>
</feature>
<proteinExistence type="predicted"/>
<reference evidence="2" key="2">
    <citation type="journal article" date="2024" name="Environ. Microbiol.">
        <title>Genome analysis and description of Tunturibacter gen. nov. expands the diversity of Terriglobia in tundra soils.</title>
        <authorList>
            <person name="Messyasz A."/>
            <person name="Mannisto M.K."/>
            <person name="Kerkhof L.J."/>
            <person name="Haggblom M.M."/>
        </authorList>
    </citation>
    <scope>NUCLEOTIDE SEQUENCE</scope>
    <source>
        <strain evidence="2">X5P6</strain>
    </source>
</reference>
<gene>
    <name evidence="2" type="ORF">RBB77_21005</name>
</gene>
<name>A0AAU7ZPK3_9BACT</name>
<organism evidence="2">
    <name type="scientific">Tunturiibacter psychrotolerans</name>
    <dbReference type="NCBI Taxonomy" id="3069686"/>
    <lineage>
        <taxon>Bacteria</taxon>
        <taxon>Pseudomonadati</taxon>
        <taxon>Acidobacteriota</taxon>
        <taxon>Terriglobia</taxon>
        <taxon>Terriglobales</taxon>
        <taxon>Acidobacteriaceae</taxon>
        <taxon>Tunturiibacter</taxon>
    </lineage>
</organism>
<evidence type="ECO:0000313" key="2">
    <source>
        <dbReference type="EMBL" id="XCB32873.1"/>
    </source>
</evidence>